<dbReference type="AlphaFoldDB" id="E1JUI6"/>
<dbReference type="Pfam" id="PF11799">
    <property type="entry name" value="IMS_C"/>
    <property type="match status" value="1"/>
</dbReference>
<dbReference type="InterPro" id="IPR050116">
    <property type="entry name" value="DNA_polymerase-Y"/>
</dbReference>
<feature type="domain" description="UmuC" evidence="6">
    <location>
        <begin position="5"/>
        <end position="188"/>
    </location>
</feature>
<reference evidence="7 8" key="1">
    <citation type="submission" date="2010-08" db="EMBL/GenBank/DDBJ databases">
        <title>The draft genome of Desulfovibrio fructosovorans JJ.</title>
        <authorList>
            <consortium name="US DOE Joint Genome Institute (JGI-PGF)"/>
            <person name="Lucas S."/>
            <person name="Copeland A."/>
            <person name="Lapidus A."/>
            <person name="Cheng J.-F."/>
            <person name="Bruce D."/>
            <person name="Goodwin L."/>
            <person name="Pitluck S."/>
            <person name="Land M.L."/>
            <person name="Hauser L."/>
            <person name="Chang Y.-J."/>
            <person name="Jeffries C."/>
            <person name="Wall J.D."/>
            <person name="Stahl D.A."/>
            <person name="Arkin A.P."/>
            <person name="Dehal P."/>
            <person name="Stolyar S.M."/>
            <person name="Hazen T.C."/>
            <person name="Woyke T.J."/>
        </authorList>
    </citation>
    <scope>NUCLEOTIDE SEQUENCE [LARGE SCALE GENOMIC DNA]</scope>
    <source>
        <strain evidence="7 8">JJ</strain>
    </source>
</reference>
<proteinExistence type="inferred from homology"/>
<dbReference type="PROSITE" id="PS50173">
    <property type="entry name" value="UMUC"/>
    <property type="match status" value="1"/>
</dbReference>
<keyword evidence="7" id="KW-0808">Transferase</keyword>
<evidence type="ECO:0000259" key="6">
    <source>
        <dbReference type="PROSITE" id="PS50173"/>
    </source>
</evidence>
<keyword evidence="7" id="KW-0548">Nucleotidyltransferase</keyword>
<keyword evidence="5" id="KW-0742">SOS response</keyword>
<keyword evidence="3" id="KW-0741">SOS mutagenesis</keyword>
<dbReference type="Gene3D" id="3.40.1170.60">
    <property type="match status" value="1"/>
</dbReference>
<evidence type="ECO:0000256" key="1">
    <source>
        <dbReference type="ARBA" id="ARBA00010945"/>
    </source>
</evidence>
<dbReference type="GO" id="GO:0003684">
    <property type="term" value="F:damaged DNA binding"/>
    <property type="evidence" value="ECO:0007669"/>
    <property type="project" value="InterPro"/>
</dbReference>
<dbReference type="Pfam" id="PF13438">
    <property type="entry name" value="DUF4113"/>
    <property type="match status" value="1"/>
</dbReference>
<accession>E1JUI6</accession>
<organism evidence="7 8">
    <name type="scientific">Solidesulfovibrio fructosivorans JJ]</name>
    <dbReference type="NCBI Taxonomy" id="596151"/>
    <lineage>
        <taxon>Bacteria</taxon>
        <taxon>Pseudomonadati</taxon>
        <taxon>Thermodesulfobacteriota</taxon>
        <taxon>Desulfovibrionia</taxon>
        <taxon>Desulfovibrionales</taxon>
        <taxon>Desulfovibrionaceae</taxon>
        <taxon>Solidesulfovibrio</taxon>
    </lineage>
</organism>
<dbReference type="eggNOG" id="COG0389">
    <property type="taxonomic scope" value="Bacteria"/>
</dbReference>
<name>E1JUI6_SOLFR</name>
<keyword evidence="4" id="KW-0234">DNA repair</keyword>
<keyword evidence="2" id="KW-0227">DNA damage</keyword>
<evidence type="ECO:0000256" key="3">
    <source>
        <dbReference type="ARBA" id="ARBA00023199"/>
    </source>
</evidence>
<dbReference type="InterPro" id="IPR043502">
    <property type="entry name" value="DNA/RNA_pol_sf"/>
</dbReference>
<gene>
    <name evidence="7" type="ORF">DesfrDRAFT_1285</name>
</gene>
<dbReference type="PANTHER" id="PTHR11076">
    <property type="entry name" value="DNA REPAIR POLYMERASE UMUC / TRANSFERASE FAMILY MEMBER"/>
    <property type="match status" value="1"/>
</dbReference>
<dbReference type="GO" id="GO:0003887">
    <property type="term" value="F:DNA-directed DNA polymerase activity"/>
    <property type="evidence" value="ECO:0007669"/>
    <property type="project" value="UniProtKB-KW"/>
</dbReference>
<comment type="caution">
    <text evidence="7">The sequence shown here is derived from an EMBL/GenBank/DDBJ whole genome shotgun (WGS) entry which is preliminary data.</text>
</comment>
<dbReference type="PANTHER" id="PTHR11076:SF34">
    <property type="entry name" value="PROTEIN UMUC"/>
    <property type="match status" value="1"/>
</dbReference>
<evidence type="ECO:0000256" key="5">
    <source>
        <dbReference type="ARBA" id="ARBA00023236"/>
    </source>
</evidence>
<dbReference type="EC" id="2.7.7.7" evidence="7"/>
<dbReference type="Gene3D" id="3.30.70.270">
    <property type="match status" value="1"/>
</dbReference>
<dbReference type="InterPro" id="IPR025188">
    <property type="entry name" value="DUF4113"/>
</dbReference>
<dbReference type="STRING" id="596151.DesfrDRAFT_1285"/>
<evidence type="ECO:0000256" key="2">
    <source>
        <dbReference type="ARBA" id="ARBA00022763"/>
    </source>
</evidence>
<dbReference type="InterPro" id="IPR017961">
    <property type="entry name" value="DNA_pol_Y-fam_little_finger"/>
</dbReference>
<keyword evidence="8" id="KW-1185">Reference proteome</keyword>
<comment type="similarity">
    <text evidence="1">Belongs to the DNA polymerase type-Y family.</text>
</comment>
<dbReference type="InterPro" id="IPR001126">
    <property type="entry name" value="UmuC"/>
</dbReference>
<evidence type="ECO:0000313" key="7">
    <source>
        <dbReference type="EMBL" id="EFL52116.1"/>
    </source>
</evidence>
<dbReference type="Pfam" id="PF00817">
    <property type="entry name" value="IMS"/>
    <property type="match status" value="1"/>
</dbReference>
<sequence>MSTVFALVDCNNFYASCERVFAPSLQGKPIVVLSNNDGCVIARSAEAKAAGVPMGAPAFKCRDLFARRGVTVFSSNYALYGDMSARVMSVLTRMAPRLEVYSIDEAFLDLTGLPGGADAHARHIKETVGRWTGIPVSVGIGPTKTLAKLANRAAKKRPACGGVLDFSALPDPEALLESVPVADVWGIGRRHGEKLAKYGVANALQFRDLPQVFVRRHMTVQGVHTLLELRGFSCIDLEKAPPPPRTLMSSRSFGKAVTTLEPLSEAVADYIARAAARLRAKRLVAGGLEVYVRTYADASGRPPSSDIAAAAPQSPTAHTATLIALAQAALAGIFRPGQRYKKAGVILTGLEPESGRQLSLLDPEPANAARDARLMATLDAINAKWGRDTLRCAAQGASVTGQSWAMRQNMRSPRYTTDWAELPVVTAG</sequence>
<dbReference type="OrthoDB" id="9808813at2"/>
<dbReference type="RefSeq" id="WP_005992212.1">
    <property type="nucleotide sequence ID" value="NZ_AECZ01000006.1"/>
</dbReference>
<keyword evidence="7" id="KW-0239">DNA-directed DNA polymerase</keyword>
<dbReference type="Proteomes" id="UP000006250">
    <property type="component" value="Unassembled WGS sequence"/>
</dbReference>
<dbReference type="SUPFAM" id="SSF56672">
    <property type="entry name" value="DNA/RNA polymerases"/>
    <property type="match status" value="1"/>
</dbReference>
<dbReference type="GO" id="GO:0042276">
    <property type="term" value="P:error-prone translesion synthesis"/>
    <property type="evidence" value="ECO:0007669"/>
    <property type="project" value="TreeGrafter"/>
</dbReference>
<dbReference type="InterPro" id="IPR043128">
    <property type="entry name" value="Rev_trsase/Diguanyl_cyclase"/>
</dbReference>
<dbReference type="GO" id="GO:0009432">
    <property type="term" value="P:SOS response"/>
    <property type="evidence" value="ECO:0007669"/>
    <property type="project" value="UniProtKB-KW"/>
</dbReference>
<protein>
    <submittedName>
        <fullName evidence="7">DNA-directed DNA polymerase</fullName>
        <ecNumber evidence="7">2.7.7.7</ecNumber>
    </submittedName>
</protein>
<dbReference type="EMBL" id="AECZ01000006">
    <property type="protein sequence ID" value="EFL52116.1"/>
    <property type="molecule type" value="Genomic_DNA"/>
</dbReference>
<dbReference type="GO" id="GO:0006281">
    <property type="term" value="P:DNA repair"/>
    <property type="evidence" value="ECO:0007669"/>
    <property type="project" value="UniProtKB-KW"/>
</dbReference>
<dbReference type="GO" id="GO:0005829">
    <property type="term" value="C:cytosol"/>
    <property type="evidence" value="ECO:0007669"/>
    <property type="project" value="TreeGrafter"/>
</dbReference>
<dbReference type="CDD" id="cd01700">
    <property type="entry name" value="PolY_Pol_V_umuC"/>
    <property type="match status" value="1"/>
</dbReference>
<evidence type="ECO:0000313" key="8">
    <source>
        <dbReference type="Proteomes" id="UP000006250"/>
    </source>
</evidence>
<evidence type="ECO:0000256" key="4">
    <source>
        <dbReference type="ARBA" id="ARBA00023204"/>
    </source>
</evidence>